<dbReference type="InterPro" id="IPR019184">
    <property type="entry name" value="Uncharacterised_TM-17"/>
</dbReference>
<comment type="caution">
    <text evidence="9">The sequence shown here is derived from an EMBL/GenBank/DDBJ whole genome shotgun (WGS) entry which is preliminary data.</text>
</comment>
<keyword evidence="6" id="KW-0966">Cell projection</keyword>
<dbReference type="PANTHER" id="PTHR13531:SF8">
    <property type="entry name" value="TRANSMEMBRANE PROTEIN 80"/>
    <property type="match status" value="1"/>
</dbReference>
<keyword evidence="3 8" id="KW-0812">Transmembrane</keyword>
<evidence type="ECO:0000256" key="6">
    <source>
        <dbReference type="ARBA" id="ARBA00023273"/>
    </source>
</evidence>
<dbReference type="Pfam" id="PF09799">
    <property type="entry name" value="Transmemb_17"/>
    <property type="match status" value="1"/>
</dbReference>
<keyword evidence="4 8" id="KW-1133">Transmembrane helix</keyword>
<name>A0A811ZEM0_NYCPR</name>
<gene>
    <name evidence="9" type="ORF">NYPRO_LOCUS19999</name>
</gene>
<dbReference type="Proteomes" id="UP000645828">
    <property type="component" value="Unassembled WGS sequence"/>
</dbReference>
<evidence type="ECO:0000256" key="5">
    <source>
        <dbReference type="ARBA" id="ARBA00023136"/>
    </source>
</evidence>
<evidence type="ECO:0000256" key="1">
    <source>
        <dbReference type="ARBA" id="ARBA00004138"/>
    </source>
</evidence>
<keyword evidence="10" id="KW-1185">Reference proteome</keyword>
<evidence type="ECO:0000313" key="9">
    <source>
        <dbReference type="EMBL" id="CAD7687206.1"/>
    </source>
</evidence>
<evidence type="ECO:0000313" key="10">
    <source>
        <dbReference type="Proteomes" id="UP000645828"/>
    </source>
</evidence>
<dbReference type="AlphaFoldDB" id="A0A811ZEM0"/>
<feature type="compositionally biased region" description="Basic and acidic residues" evidence="7">
    <location>
        <begin position="144"/>
        <end position="154"/>
    </location>
</feature>
<dbReference type="GO" id="GO:0035869">
    <property type="term" value="C:ciliary transition zone"/>
    <property type="evidence" value="ECO:0007669"/>
    <property type="project" value="TreeGrafter"/>
</dbReference>
<comment type="subcellular location">
    <subcellularLocation>
        <location evidence="1">Cell projection</location>
        <location evidence="1">Cilium</location>
    </subcellularLocation>
    <subcellularLocation>
        <location evidence="2">Membrane</location>
        <topology evidence="2">Multi-pass membrane protein</topology>
    </subcellularLocation>
</comment>
<accession>A0A811ZEM0</accession>
<evidence type="ECO:0000256" key="4">
    <source>
        <dbReference type="ARBA" id="ARBA00022989"/>
    </source>
</evidence>
<sequence length="154" mass="17421">MLLCLSGVYDALYFLATLLLIIYKSLVFTYPYPHLVLDLSLLLLTGILEVARLYLGEWTQDHVVWGLQTSQPPHWRLRNRPPLQWGSWSHWCPPLGHLRASPYDVLEDPCIQKPRSRGRTAAAPGGAGRFHVEACPPEATGEQRPLRPERSLAS</sequence>
<evidence type="ECO:0000256" key="7">
    <source>
        <dbReference type="SAM" id="MobiDB-lite"/>
    </source>
</evidence>
<reference evidence="9" key="1">
    <citation type="submission" date="2020-12" db="EMBL/GenBank/DDBJ databases">
        <authorList>
            <consortium name="Molecular Ecology Group"/>
        </authorList>
    </citation>
    <scope>NUCLEOTIDE SEQUENCE</scope>
    <source>
        <strain evidence="9">TBG_1078</strain>
    </source>
</reference>
<feature type="transmembrane region" description="Helical" evidence="8">
    <location>
        <begin position="12"/>
        <end position="30"/>
    </location>
</feature>
<evidence type="ECO:0000256" key="2">
    <source>
        <dbReference type="ARBA" id="ARBA00004141"/>
    </source>
</evidence>
<evidence type="ECO:0000256" key="8">
    <source>
        <dbReference type="SAM" id="Phobius"/>
    </source>
</evidence>
<dbReference type="PANTHER" id="PTHR13531">
    <property type="entry name" value="GEO07735P1-RELATED-RELATED"/>
    <property type="match status" value="1"/>
</dbReference>
<organism evidence="9 10">
    <name type="scientific">Nyctereutes procyonoides</name>
    <name type="common">Raccoon dog</name>
    <name type="synonym">Canis procyonoides</name>
    <dbReference type="NCBI Taxonomy" id="34880"/>
    <lineage>
        <taxon>Eukaryota</taxon>
        <taxon>Metazoa</taxon>
        <taxon>Chordata</taxon>
        <taxon>Craniata</taxon>
        <taxon>Vertebrata</taxon>
        <taxon>Euteleostomi</taxon>
        <taxon>Mammalia</taxon>
        <taxon>Eutheria</taxon>
        <taxon>Laurasiatheria</taxon>
        <taxon>Carnivora</taxon>
        <taxon>Caniformia</taxon>
        <taxon>Canidae</taxon>
        <taxon>Nyctereutes</taxon>
    </lineage>
</organism>
<dbReference type="EMBL" id="CAJHUB010000763">
    <property type="protein sequence ID" value="CAD7687206.1"/>
    <property type="molecule type" value="Genomic_DNA"/>
</dbReference>
<feature type="region of interest" description="Disordered" evidence="7">
    <location>
        <begin position="115"/>
        <end position="154"/>
    </location>
</feature>
<dbReference type="GO" id="GO:0016020">
    <property type="term" value="C:membrane"/>
    <property type="evidence" value="ECO:0007669"/>
    <property type="project" value="UniProtKB-SubCell"/>
</dbReference>
<proteinExistence type="predicted"/>
<keyword evidence="5 8" id="KW-0472">Membrane</keyword>
<protein>
    <submittedName>
        <fullName evidence="9">(raccoon dog) hypothetical protein</fullName>
    </submittedName>
</protein>
<evidence type="ECO:0000256" key="3">
    <source>
        <dbReference type="ARBA" id="ARBA00022692"/>
    </source>
</evidence>
<dbReference type="GO" id="GO:1905515">
    <property type="term" value="P:non-motile cilium assembly"/>
    <property type="evidence" value="ECO:0007669"/>
    <property type="project" value="TreeGrafter"/>
</dbReference>